<evidence type="ECO:0000256" key="1">
    <source>
        <dbReference type="ARBA" id="ARBA00000624"/>
    </source>
</evidence>
<feature type="binding site" evidence="13">
    <location>
        <position position="255"/>
    </location>
    <ligand>
        <name>Mg(2+)</name>
        <dbReference type="ChEBI" id="CHEBI:18420"/>
    </ligand>
</feature>
<evidence type="ECO:0000256" key="10">
    <source>
        <dbReference type="ARBA" id="ARBA00023002"/>
    </source>
</evidence>
<feature type="binding site" evidence="13">
    <location>
        <position position="227"/>
    </location>
    <ligand>
        <name>substrate</name>
    </ligand>
</feature>
<evidence type="ECO:0000256" key="5">
    <source>
        <dbReference type="ARBA" id="ARBA00011738"/>
    </source>
</evidence>
<evidence type="ECO:0000256" key="12">
    <source>
        <dbReference type="ARBA" id="ARBA00023304"/>
    </source>
</evidence>
<feature type="site" description="Important for catalysis" evidence="13">
    <location>
        <position position="146"/>
    </location>
</feature>
<keyword evidence="13" id="KW-0963">Cytoplasm</keyword>
<accession>A0ABT2UYB7</accession>
<feature type="binding site" evidence="13">
    <location>
        <position position="110"/>
    </location>
    <ligand>
        <name>substrate</name>
    </ligand>
</feature>
<gene>
    <name evidence="13 16" type="primary">leuB</name>
    <name evidence="16" type="ORF">OCV69_03865</name>
</gene>
<dbReference type="PANTHER" id="PTHR42979">
    <property type="entry name" value="3-ISOPROPYLMALATE DEHYDROGENASE"/>
    <property type="match status" value="1"/>
</dbReference>
<evidence type="ECO:0000259" key="15">
    <source>
        <dbReference type="SMART" id="SM01329"/>
    </source>
</evidence>
<sequence length="361" mass="39062">MEYRIAVIPGDGIGPEIVTEAKKILDRVGQVFGHTFHYTEVDMGGVSIDKYGVPLTKEALETAKNSDSVLLGAVGGHVGNSRWYDVAPELRPEAGLLAIRKGLNLFANIRPACLYDGLEDACPLKREIIGDGFDMVIVRELTGGLYFGERHTEEVNGVMQATDTLVYNETEIRRVAVKAFETAMKRKKKVTSVDKANVLDSSRLWRKVVAEVAADYPEVALENMLVDNCAMQLVMDPGQFDVILTENMFGDILSDEASIITGSIGMLSSASLNEGKFGLYEPSHGSAPDIAGKGIANPIATILSAAMMLRFSFDLDKEAEAVENAVKKVLAGGYRTADIMAEGMKQTGTKEMGDLICSQIA</sequence>
<evidence type="ECO:0000256" key="9">
    <source>
        <dbReference type="ARBA" id="ARBA00022842"/>
    </source>
</evidence>
<keyword evidence="11 13" id="KW-0520">NAD</keyword>
<protein>
    <recommendedName>
        <fullName evidence="13">3-isopropylmalate dehydrogenase</fullName>
        <ecNumber evidence="13">1.1.1.85</ecNumber>
    </recommendedName>
    <alternativeName>
        <fullName evidence="13">3-IPM-DH</fullName>
    </alternativeName>
    <alternativeName>
        <fullName evidence="13">Beta-IPM dehydrogenase</fullName>
        <shortName evidence="13">IMDH</shortName>
    </alternativeName>
</protein>
<name>A0ABT2UYB7_9FIRM</name>
<evidence type="ECO:0000256" key="3">
    <source>
        <dbReference type="ARBA" id="ARBA00004762"/>
    </source>
</evidence>
<evidence type="ECO:0000256" key="6">
    <source>
        <dbReference type="ARBA" id="ARBA00022430"/>
    </source>
</evidence>
<evidence type="ECO:0000256" key="13">
    <source>
        <dbReference type="HAMAP-Rule" id="MF_01033"/>
    </source>
</evidence>
<proteinExistence type="inferred from homology"/>
<keyword evidence="13" id="KW-0464">Manganese</keyword>
<dbReference type="InterPro" id="IPR024084">
    <property type="entry name" value="IsoPropMal-DH-like_dom"/>
</dbReference>
<comment type="cofactor">
    <cofactor evidence="13 14">
        <name>Mg(2+)</name>
        <dbReference type="ChEBI" id="CHEBI:18420"/>
    </cofactor>
    <cofactor evidence="13 14">
        <name>Mn(2+)</name>
        <dbReference type="ChEBI" id="CHEBI:29035"/>
    </cofactor>
    <text evidence="13 14">Binds 1 Mg(2+) or Mn(2+) ion per subunit.</text>
</comment>
<evidence type="ECO:0000313" key="16">
    <source>
        <dbReference type="EMBL" id="MCU6799076.1"/>
    </source>
</evidence>
<evidence type="ECO:0000256" key="11">
    <source>
        <dbReference type="ARBA" id="ARBA00023027"/>
    </source>
</evidence>
<dbReference type="SUPFAM" id="SSF53659">
    <property type="entry name" value="Isocitrate/Isopropylmalate dehydrogenase-like"/>
    <property type="match status" value="1"/>
</dbReference>
<dbReference type="HAMAP" id="MF_01033">
    <property type="entry name" value="LeuB_type1"/>
    <property type="match status" value="1"/>
</dbReference>
<dbReference type="PROSITE" id="PS00470">
    <property type="entry name" value="IDH_IMDH"/>
    <property type="match status" value="1"/>
</dbReference>
<dbReference type="GO" id="GO:0003862">
    <property type="term" value="F:3-isopropylmalate dehydrogenase activity"/>
    <property type="evidence" value="ECO:0007669"/>
    <property type="project" value="UniProtKB-EC"/>
</dbReference>
<evidence type="ECO:0000256" key="14">
    <source>
        <dbReference type="RuleBase" id="RU004445"/>
    </source>
</evidence>
<keyword evidence="7 13" id="KW-0028">Amino-acid biosynthesis</keyword>
<dbReference type="Proteomes" id="UP001652395">
    <property type="component" value="Unassembled WGS sequence"/>
</dbReference>
<evidence type="ECO:0000313" key="17">
    <source>
        <dbReference type="Proteomes" id="UP001652395"/>
    </source>
</evidence>
<evidence type="ECO:0000256" key="4">
    <source>
        <dbReference type="ARBA" id="ARBA00008319"/>
    </source>
</evidence>
<comment type="subcellular location">
    <subcellularLocation>
        <location evidence="13">Cytoplasm</location>
    </subcellularLocation>
</comment>
<keyword evidence="6 13" id="KW-0432">Leucine biosynthesis</keyword>
<feature type="binding site" evidence="13">
    <location>
        <begin position="285"/>
        <end position="297"/>
    </location>
    <ligand>
        <name>NAD(+)</name>
        <dbReference type="ChEBI" id="CHEBI:57540"/>
    </ligand>
</feature>
<keyword evidence="9 13" id="KW-0460">Magnesium</keyword>
<comment type="cofactor">
    <cofactor evidence="2">
        <name>Mn(2+)</name>
        <dbReference type="ChEBI" id="CHEBI:29035"/>
    </cofactor>
</comment>
<dbReference type="EC" id="1.1.1.85" evidence="13"/>
<evidence type="ECO:0000256" key="8">
    <source>
        <dbReference type="ARBA" id="ARBA00022723"/>
    </source>
</evidence>
<comment type="caution">
    <text evidence="16">The sequence shown here is derived from an EMBL/GenBank/DDBJ whole genome shotgun (WGS) entry which is preliminary data.</text>
</comment>
<evidence type="ECO:0000256" key="2">
    <source>
        <dbReference type="ARBA" id="ARBA00001936"/>
    </source>
</evidence>
<keyword evidence="17" id="KW-1185">Reference proteome</keyword>
<feature type="site" description="Important for catalysis" evidence="13">
    <location>
        <position position="195"/>
    </location>
</feature>
<feature type="domain" description="Isopropylmalate dehydrogenase-like" evidence="15">
    <location>
        <begin position="4"/>
        <end position="356"/>
    </location>
</feature>
<evidence type="ECO:0000256" key="7">
    <source>
        <dbReference type="ARBA" id="ARBA00022605"/>
    </source>
</evidence>
<keyword evidence="8 13" id="KW-0479">Metal-binding</keyword>
<keyword evidence="10 13" id="KW-0560">Oxidoreductase</keyword>
<dbReference type="NCBIfam" id="TIGR00169">
    <property type="entry name" value="leuB"/>
    <property type="match status" value="1"/>
</dbReference>
<reference evidence="16 17" key="1">
    <citation type="journal article" date="2021" name="ISME Commun">
        <title>Automated analysis of genomic sequences facilitates high-throughput and comprehensive description of bacteria.</title>
        <authorList>
            <person name="Hitch T.C.A."/>
        </authorList>
    </citation>
    <scope>NUCLEOTIDE SEQUENCE [LARGE SCALE GENOMIC DNA]</scope>
    <source>
        <strain evidence="17">f_CCE</strain>
    </source>
</reference>
<feature type="binding site" evidence="13">
    <location>
        <position position="139"/>
    </location>
    <ligand>
        <name>substrate</name>
    </ligand>
</feature>
<comment type="catalytic activity">
    <reaction evidence="1 13 14">
        <text>(2R,3S)-3-isopropylmalate + NAD(+) = 4-methyl-2-oxopentanoate + CO2 + NADH</text>
        <dbReference type="Rhea" id="RHEA:32271"/>
        <dbReference type="ChEBI" id="CHEBI:16526"/>
        <dbReference type="ChEBI" id="CHEBI:17865"/>
        <dbReference type="ChEBI" id="CHEBI:35121"/>
        <dbReference type="ChEBI" id="CHEBI:57540"/>
        <dbReference type="ChEBI" id="CHEBI:57945"/>
        <dbReference type="EC" id="1.1.1.85"/>
    </reaction>
</comment>
<comment type="similarity">
    <text evidence="4 13">Belongs to the isocitrate and isopropylmalate dehydrogenases family. LeuB type 1 subfamily.</text>
</comment>
<dbReference type="Pfam" id="PF00180">
    <property type="entry name" value="Iso_dh"/>
    <property type="match status" value="1"/>
</dbReference>
<comment type="pathway">
    <text evidence="3 13 14">Amino-acid biosynthesis; L-leucine biosynthesis; L-leucine from 3-methyl-2-oxobutanoate: step 3/4.</text>
</comment>
<comment type="caution">
    <text evidence="13">Lacks conserved residue(s) required for the propagation of feature annotation.</text>
</comment>
<comment type="function">
    <text evidence="13 14">Catalyzes the oxidation of 3-carboxy-2-hydroxy-4-methylpentanoate (3-isopropylmalate) to 3-carboxy-4-methyl-2-oxopentanoate. The product decarboxylates to 4-methyl-2 oxopentanoate.</text>
</comment>
<organism evidence="16 17">
    <name type="scientific">Alitiscatomonas aceti</name>
    <dbReference type="NCBI Taxonomy" id="2981724"/>
    <lineage>
        <taxon>Bacteria</taxon>
        <taxon>Bacillati</taxon>
        <taxon>Bacillota</taxon>
        <taxon>Clostridia</taxon>
        <taxon>Lachnospirales</taxon>
        <taxon>Lachnospiraceae</taxon>
        <taxon>Alitiscatomonas</taxon>
    </lineage>
</organism>
<keyword evidence="12 13" id="KW-0100">Branched-chain amino acid biosynthesis</keyword>
<dbReference type="SMART" id="SM01329">
    <property type="entry name" value="Iso_dh"/>
    <property type="match status" value="1"/>
</dbReference>
<dbReference type="PANTHER" id="PTHR42979:SF1">
    <property type="entry name" value="3-ISOPROPYLMALATE DEHYDROGENASE"/>
    <property type="match status" value="1"/>
</dbReference>
<dbReference type="EMBL" id="JAOQJF010000005">
    <property type="protein sequence ID" value="MCU6799076.1"/>
    <property type="molecule type" value="Genomic_DNA"/>
</dbReference>
<dbReference type="Gene3D" id="3.40.718.10">
    <property type="entry name" value="Isopropylmalate Dehydrogenase"/>
    <property type="match status" value="1"/>
</dbReference>
<dbReference type="RefSeq" id="WP_158357774.1">
    <property type="nucleotide sequence ID" value="NZ_JAOQJF010000005.1"/>
</dbReference>
<feature type="binding site" evidence="13">
    <location>
        <position position="251"/>
    </location>
    <ligand>
        <name>Mg(2+)</name>
        <dbReference type="ChEBI" id="CHEBI:18420"/>
    </ligand>
</feature>
<feature type="binding site" evidence="13">
    <location>
        <position position="227"/>
    </location>
    <ligand>
        <name>Mg(2+)</name>
        <dbReference type="ChEBI" id="CHEBI:18420"/>
    </ligand>
</feature>
<dbReference type="InterPro" id="IPR004429">
    <property type="entry name" value="Isopropylmalate_DH"/>
</dbReference>
<comment type="subunit">
    <text evidence="5 13 14">Homodimer.</text>
</comment>
<dbReference type="InterPro" id="IPR019818">
    <property type="entry name" value="IsoCit/isopropylmalate_DH_CS"/>
</dbReference>
<feature type="binding site" evidence="13">
    <location>
        <position position="100"/>
    </location>
    <ligand>
        <name>substrate</name>
    </ligand>
</feature>